<dbReference type="EMBL" id="CP059732">
    <property type="protein sequence ID" value="QMW06370.1"/>
    <property type="molecule type" value="Genomic_DNA"/>
</dbReference>
<keyword evidence="2" id="KW-1185">Reference proteome</keyword>
<dbReference type="AlphaFoldDB" id="A0A7G5H5H8"/>
<accession>A0A7G5H5H8</accession>
<dbReference type="Proteomes" id="UP000515369">
    <property type="component" value="Chromosome"/>
</dbReference>
<dbReference type="RefSeq" id="WP_182463739.1">
    <property type="nucleotide sequence ID" value="NZ_CP059732.1"/>
</dbReference>
<evidence type="ECO:0000313" key="2">
    <source>
        <dbReference type="Proteomes" id="UP000515369"/>
    </source>
</evidence>
<sequence>MNLWNRYGFVVFNHSGPEPADLFDLPDGNVFGPSAASVLLVPGETYSTYLAINDISINSNVVDLVYDKTHTVALAAVGTLTDIETSPTTKNFTLSFGLPGNSTLIDGYYRLRISLIAGGPIYSNRLWLNKSSYQAISTLFSYRNTRPIGPIAYDLASMDDFRNVLRLKCYADLPKTDTSVEEYERITTGVKVMVEAHAHQYVAFHTPNTDPIGREGWRTLLLHKELLINGFPYSLKTGYSEGEGNSMLATGSFEVWESAYSIVNRC</sequence>
<gene>
    <name evidence="1" type="ORF">H3H32_16505</name>
</gene>
<evidence type="ECO:0000313" key="1">
    <source>
        <dbReference type="EMBL" id="QMW06370.1"/>
    </source>
</evidence>
<name>A0A7G5H5H8_9BACT</name>
<proteinExistence type="predicted"/>
<organism evidence="1 2">
    <name type="scientific">Spirosoma foliorum</name>
    <dbReference type="NCBI Taxonomy" id="2710596"/>
    <lineage>
        <taxon>Bacteria</taxon>
        <taxon>Pseudomonadati</taxon>
        <taxon>Bacteroidota</taxon>
        <taxon>Cytophagia</taxon>
        <taxon>Cytophagales</taxon>
        <taxon>Cytophagaceae</taxon>
        <taxon>Spirosoma</taxon>
    </lineage>
</organism>
<protein>
    <submittedName>
        <fullName evidence="1">Uncharacterized protein</fullName>
    </submittedName>
</protein>
<reference evidence="1 2" key="1">
    <citation type="submission" date="2020-07" db="EMBL/GenBank/DDBJ databases">
        <title>Spirosoma foliorum sp. nov., isolated from the leaves on the Nejang mountain Korea, Republic of.</title>
        <authorList>
            <person name="Ho H."/>
            <person name="Lee Y.-J."/>
            <person name="Nurcahyanto D.-A."/>
            <person name="Kim S.-G."/>
        </authorList>
    </citation>
    <scope>NUCLEOTIDE SEQUENCE [LARGE SCALE GENOMIC DNA]</scope>
    <source>
        <strain evidence="1 2">PL0136</strain>
    </source>
</reference>
<dbReference type="KEGG" id="sfol:H3H32_16505"/>